<sequence>MCGYLIELSLIAQGETSLQMLGKQIDSQLMSNYWAHTWYLFEYLDEFIMKAIACQLKVETLIVPLEKLMKPFRSFNPNYPVVVE</sequence>
<dbReference type="Proteomes" id="UP000054721">
    <property type="component" value="Unassembled WGS sequence"/>
</dbReference>
<evidence type="ECO:0000313" key="2">
    <source>
        <dbReference type="Proteomes" id="UP000054721"/>
    </source>
</evidence>
<name>A0A0V1LKM1_9BILA</name>
<gene>
    <name evidence="1" type="ORF">T02_11544</name>
</gene>
<protein>
    <submittedName>
        <fullName evidence="1">Uncharacterized protein</fullName>
    </submittedName>
</protein>
<organism evidence="1 2">
    <name type="scientific">Trichinella nativa</name>
    <dbReference type="NCBI Taxonomy" id="6335"/>
    <lineage>
        <taxon>Eukaryota</taxon>
        <taxon>Metazoa</taxon>
        <taxon>Ecdysozoa</taxon>
        <taxon>Nematoda</taxon>
        <taxon>Enoplea</taxon>
        <taxon>Dorylaimia</taxon>
        <taxon>Trichinellida</taxon>
        <taxon>Trichinellidae</taxon>
        <taxon>Trichinella</taxon>
    </lineage>
</organism>
<dbReference type="AlphaFoldDB" id="A0A0V1LKM1"/>
<evidence type="ECO:0000313" key="1">
    <source>
        <dbReference type="EMBL" id="KRZ60061.1"/>
    </source>
</evidence>
<reference evidence="1 2" key="1">
    <citation type="submission" date="2015-05" db="EMBL/GenBank/DDBJ databases">
        <title>Evolution of Trichinella species and genotypes.</title>
        <authorList>
            <person name="Korhonen P.K."/>
            <person name="Edoardo P."/>
            <person name="Giuseppe L.R."/>
            <person name="Gasser R.B."/>
        </authorList>
    </citation>
    <scope>NUCLEOTIDE SEQUENCE [LARGE SCALE GENOMIC DNA]</scope>
    <source>
        <strain evidence="1">ISS10</strain>
    </source>
</reference>
<dbReference type="EMBL" id="JYDW01000033">
    <property type="protein sequence ID" value="KRZ60061.1"/>
    <property type="molecule type" value="Genomic_DNA"/>
</dbReference>
<dbReference type="OrthoDB" id="5920353at2759"/>
<keyword evidence="2" id="KW-1185">Reference proteome</keyword>
<proteinExistence type="predicted"/>
<comment type="caution">
    <text evidence="1">The sequence shown here is derived from an EMBL/GenBank/DDBJ whole genome shotgun (WGS) entry which is preliminary data.</text>
</comment>
<accession>A0A0V1LKM1</accession>